<evidence type="ECO:0000313" key="3">
    <source>
        <dbReference type="EMBL" id="CAF0857441.1"/>
    </source>
</evidence>
<feature type="transmembrane region" description="Helical" evidence="2">
    <location>
        <begin position="27"/>
        <end position="47"/>
    </location>
</feature>
<gene>
    <name evidence="3" type="ORF">GPM918_LOCUS6404</name>
    <name evidence="4" type="ORF">SRO942_LOCUS6408</name>
</gene>
<evidence type="ECO:0000256" key="2">
    <source>
        <dbReference type="SAM" id="Phobius"/>
    </source>
</evidence>
<evidence type="ECO:0000313" key="5">
    <source>
        <dbReference type="Proteomes" id="UP000663829"/>
    </source>
</evidence>
<dbReference type="Proteomes" id="UP000663829">
    <property type="component" value="Unassembled WGS sequence"/>
</dbReference>
<organism evidence="3 5">
    <name type="scientific">Didymodactylos carnosus</name>
    <dbReference type="NCBI Taxonomy" id="1234261"/>
    <lineage>
        <taxon>Eukaryota</taxon>
        <taxon>Metazoa</taxon>
        <taxon>Spiralia</taxon>
        <taxon>Gnathifera</taxon>
        <taxon>Rotifera</taxon>
        <taxon>Eurotatoria</taxon>
        <taxon>Bdelloidea</taxon>
        <taxon>Philodinida</taxon>
        <taxon>Philodinidae</taxon>
        <taxon>Didymodactylos</taxon>
    </lineage>
</organism>
<name>A0A813W8Q1_9BILA</name>
<evidence type="ECO:0000313" key="4">
    <source>
        <dbReference type="EMBL" id="CAF3645226.1"/>
    </source>
</evidence>
<dbReference type="AlphaFoldDB" id="A0A813W8Q1"/>
<reference evidence="3" key="1">
    <citation type="submission" date="2021-02" db="EMBL/GenBank/DDBJ databases">
        <authorList>
            <person name="Nowell W R."/>
        </authorList>
    </citation>
    <scope>NUCLEOTIDE SEQUENCE</scope>
</reference>
<protein>
    <submittedName>
        <fullName evidence="3">Uncharacterized protein</fullName>
    </submittedName>
</protein>
<proteinExistence type="predicted"/>
<dbReference type="EMBL" id="CAJNOQ010000985">
    <property type="protein sequence ID" value="CAF0857441.1"/>
    <property type="molecule type" value="Genomic_DNA"/>
</dbReference>
<feature type="compositionally biased region" description="Polar residues" evidence="1">
    <location>
        <begin position="64"/>
        <end position="73"/>
    </location>
</feature>
<dbReference type="EMBL" id="CAJOBC010000986">
    <property type="protein sequence ID" value="CAF3645226.1"/>
    <property type="molecule type" value="Genomic_DNA"/>
</dbReference>
<dbReference type="Proteomes" id="UP000681722">
    <property type="component" value="Unassembled WGS sequence"/>
</dbReference>
<feature type="region of interest" description="Disordered" evidence="1">
    <location>
        <begin position="54"/>
        <end position="81"/>
    </location>
</feature>
<keyword evidence="2" id="KW-0472">Membrane</keyword>
<keyword evidence="2" id="KW-1133">Transmembrane helix</keyword>
<keyword evidence="5" id="KW-1185">Reference proteome</keyword>
<accession>A0A813W8Q1</accession>
<keyword evidence="2" id="KW-0812">Transmembrane</keyword>
<evidence type="ECO:0000256" key="1">
    <source>
        <dbReference type="SAM" id="MobiDB-lite"/>
    </source>
</evidence>
<dbReference type="OrthoDB" id="10056670at2759"/>
<comment type="caution">
    <text evidence="3">The sequence shown here is derived from an EMBL/GenBank/DDBJ whole genome shotgun (WGS) entry which is preliminary data.</text>
</comment>
<sequence length="81" mass="8918">MSSSNSSCSTGSCEICDGENLAVILALYWVIYLVINALIFAGALYALRKCFEKSSDDGKKINPEQLSRTSSRQRLVKSTHK</sequence>